<dbReference type="InterPro" id="IPR053772">
    <property type="entry name" value="At1g61320/At1g61330-like"/>
</dbReference>
<comment type="caution">
    <text evidence="2">The sequence shown here is derived from an EMBL/GenBank/DDBJ whole genome shotgun (WGS) entry which is preliminary data.</text>
</comment>
<feature type="domain" description="FBD" evidence="1">
    <location>
        <begin position="366"/>
        <end position="404"/>
    </location>
</feature>
<dbReference type="OrthoDB" id="586691at2759"/>
<protein>
    <submittedName>
        <fullName evidence="2">F-box protein</fullName>
    </submittedName>
</protein>
<proteinExistence type="predicted"/>
<evidence type="ECO:0000259" key="1">
    <source>
        <dbReference type="Pfam" id="PF08387"/>
    </source>
</evidence>
<name>A0A371HBT4_MUCPR</name>
<dbReference type="Proteomes" id="UP000257109">
    <property type="component" value="Unassembled WGS sequence"/>
</dbReference>
<dbReference type="InterPro" id="IPR006566">
    <property type="entry name" value="FBD"/>
</dbReference>
<dbReference type="Pfam" id="PF08387">
    <property type="entry name" value="FBD"/>
    <property type="match status" value="1"/>
</dbReference>
<organism evidence="2 3">
    <name type="scientific">Mucuna pruriens</name>
    <name type="common">Velvet bean</name>
    <name type="synonym">Dolichos pruriens</name>
    <dbReference type="NCBI Taxonomy" id="157652"/>
    <lineage>
        <taxon>Eukaryota</taxon>
        <taxon>Viridiplantae</taxon>
        <taxon>Streptophyta</taxon>
        <taxon>Embryophyta</taxon>
        <taxon>Tracheophyta</taxon>
        <taxon>Spermatophyta</taxon>
        <taxon>Magnoliopsida</taxon>
        <taxon>eudicotyledons</taxon>
        <taxon>Gunneridae</taxon>
        <taxon>Pentapetalae</taxon>
        <taxon>rosids</taxon>
        <taxon>fabids</taxon>
        <taxon>Fabales</taxon>
        <taxon>Fabaceae</taxon>
        <taxon>Papilionoideae</taxon>
        <taxon>50 kb inversion clade</taxon>
        <taxon>NPAAA clade</taxon>
        <taxon>indigoferoid/millettioid clade</taxon>
        <taxon>Phaseoleae</taxon>
        <taxon>Mucuna</taxon>
    </lineage>
</organism>
<dbReference type="PANTHER" id="PTHR34145">
    <property type="entry name" value="OS02G0105600 PROTEIN"/>
    <property type="match status" value="1"/>
</dbReference>
<dbReference type="EMBL" id="QJKJ01003042">
    <property type="protein sequence ID" value="RDY00230.1"/>
    <property type="molecule type" value="Genomic_DNA"/>
</dbReference>
<dbReference type="AlphaFoldDB" id="A0A371HBT4"/>
<reference evidence="2" key="1">
    <citation type="submission" date="2018-05" db="EMBL/GenBank/DDBJ databases">
        <title>Draft genome of Mucuna pruriens seed.</title>
        <authorList>
            <person name="Nnadi N.E."/>
            <person name="Vos R."/>
            <person name="Hasami M.H."/>
            <person name="Devisetty U.K."/>
            <person name="Aguiy J.C."/>
        </authorList>
    </citation>
    <scope>NUCLEOTIDE SEQUENCE [LARGE SCALE GENOMIC DNA]</scope>
    <source>
        <strain evidence="2">JCA_2017</strain>
    </source>
</reference>
<keyword evidence="3" id="KW-1185">Reference proteome</keyword>
<accession>A0A371HBT4</accession>
<feature type="non-terminal residue" evidence="2">
    <location>
        <position position="1"/>
    </location>
</feature>
<sequence>MATKATMNDVRRGSHGRLDMINQFPDDVLCNIISCLCVDEAVCFDPSKAALLHARRYARLVHKVLHDHLGDLNTCRFRHFPQIFSEVEKWIEFVILKKGLTSLILETEKSFEEINHSLLGTSPYVKINFKPRIFSNLYSLELTNYAFNSLASSAFESCDKLKILKLKKMIMKDEIVTGILENCLRLEKFSLIESFGFEKLKILNLSLKFLELQLLMVGEIEVFVENLQVMVLNSLICPIKGLRIFAPKLKSFCSSYDATAQIMQGNRTEQYVLKTQDILENCSDLLGSQTINNFENLLTLSIDLDLNNIREALSLSFVLRSCLYLENLEITVPVDEVSNSNGRRDDCTLPFPNSIFWERPEILYNCINQKLKYAIIRGFTGKEQEVKFAKHLITNANVMERMSIICDSSIVDEASNLLSLPRASVYLCITLKSKVN</sequence>
<evidence type="ECO:0000313" key="2">
    <source>
        <dbReference type="EMBL" id="RDY00230.1"/>
    </source>
</evidence>
<dbReference type="PANTHER" id="PTHR34145:SF28">
    <property type="entry name" value="F-BOX DOMAIN-CONTAINING PROTEIN"/>
    <property type="match status" value="1"/>
</dbReference>
<evidence type="ECO:0000313" key="3">
    <source>
        <dbReference type="Proteomes" id="UP000257109"/>
    </source>
</evidence>
<gene>
    <name evidence="2" type="ORF">CR513_16609</name>
</gene>